<keyword evidence="2" id="KW-1185">Reference proteome</keyword>
<dbReference type="EMBL" id="BDSP01000251">
    <property type="protein sequence ID" value="GAX26673.1"/>
    <property type="molecule type" value="Genomic_DNA"/>
</dbReference>
<dbReference type="OrthoDB" id="120976at2759"/>
<dbReference type="Proteomes" id="UP000198406">
    <property type="component" value="Unassembled WGS sequence"/>
</dbReference>
<protein>
    <submittedName>
        <fullName evidence="1">Uncharacterized protein</fullName>
    </submittedName>
</protein>
<dbReference type="AlphaFoldDB" id="A0A1Z5KK42"/>
<name>A0A1Z5KK42_FISSO</name>
<sequence length="540" mass="61258">MNGPLLELISKENMTPRQKALLPAIYRGRLPMYRLLREPTHLDEFDWENNQNAMLWFENGSLLCWYRAASFFEEHDYCFMISDADESSHKFFLECAVHGESEAKILETVTFLWSLQQLEGSRTRLTVSQSSVDDADYEFNFATLQPEQLARILDANPSRRFFFSQGLWSPEQAVVLTSRPNTTDLCIIDGCFENVAFAFEDDGTAFVRELEKRKSSFGTLCIDVDEGKIPFSRTNFRRLFELDVIDKLEIGILVKELVLLPFSAKAKAVSYKIRSDSMQPTEFEALEIVPKDLHIKFYVDAADKEWDALPIAFLNRVTALGDFEKLSFLIFRRGQGRQRFHAKKVEQVAKALLRAINANPNLQYLNVGSTLYEDPKSCLHWDVQPLFNAVAAHPGIKTLVVGDYPSGNDPANYSLLEALLSRNRNLVVLDRKCNRISNGTSVDKLYALNAFYNGSAAFGKEAATLRQSLVGTTMVESASRNFQYTSLLLSKNTDVLYDLMQCLNLEDLVALSEQTEVLAAISREPTERKTKKTRTGKESA</sequence>
<organism evidence="1 2">
    <name type="scientific">Fistulifera solaris</name>
    <name type="common">Oleaginous diatom</name>
    <dbReference type="NCBI Taxonomy" id="1519565"/>
    <lineage>
        <taxon>Eukaryota</taxon>
        <taxon>Sar</taxon>
        <taxon>Stramenopiles</taxon>
        <taxon>Ochrophyta</taxon>
        <taxon>Bacillariophyta</taxon>
        <taxon>Bacillariophyceae</taxon>
        <taxon>Bacillariophycidae</taxon>
        <taxon>Naviculales</taxon>
        <taxon>Naviculaceae</taxon>
        <taxon>Fistulifera</taxon>
    </lineage>
</organism>
<proteinExistence type="predicted"/>
<comment type="caution">
    <text evidence="1">The sequence shown here is derived from an EMBL/GenBank/DDBJ whole genome shotgun (WGS) entry which is preliminary data.</text>
</comment>
<evidence type="ECO:0000313" key="2">
    <source>
        <dbReference type="Proteomes" id="UP000198406"/>
    </source>
</evidence>
<reference evidence="1 2" key="1">
    <citation type="journal article" date="2015" name="Plant Cell">
        <title>Oil accumulation by the oleaginous diatom Fistulifera solaris as revealed by the genome and transcriptome.</title>
        <authorList>
            <person name="Tanaka T."/>
            <person name="Maeda Y."/>
            <person name="Veluchamy A."/>
            <person name="Tanaka M."/>
            <person name="Abida H."/>
            <person name="Marechal E."/>
            <person name="Bowler C."/>
            <person name="Muto M."/>
            <person name="Sunaga Y."/>
            <person name="Tanaka M."/>
            <person name="Yoshino T."/>
            <person name="Taniguchi T."/>
            <person name="Fukuda Y."/>
            <person name="Nemoto M."/>
            <person name="Matsumoto M."/>
            <person name="Wong P.S."/>
            <person name="Aburatani S."/>
            <person name="Fujibuchi W."/>
        </authorList>
    </citation>
    <scope>NUCLEOTIDE SEQUENCE [LARGE SCALE GENOMIC DNA]</scope>
    <source>
        <strain evidence="1 2">JPCC DA0580</strain>
    </source>
</reference>
<evidence type="ECO:0000313" key="1">
    <source>
        <dbReference type="EMBL" id="GAX26673.1"/>
    </source>
</evidence>
<dbReference type="InParanoid" id="A0A1Z5KK42"/>
<accession>A0A1Z5KK42</accession>
<gene>
    <name evidence="1" type="ORF">FisN_2Hu387</name>
</gene>